<dbReference type="PANTHER" id="PTHR24177">
    <property type="entry name" value="CASKIN"/>
    <property type="match status" value="1"/>
</dbReference>
<dbReference type="PANTHER" id="PTHR24177:SF329">
    <property type="entry name" value="ANKYRIN REPEAT PROTEIN"/>
    <property type="match status" value="1"/>
</dbReference>
<evidence type="ECO:0008006" key="4">
    <source>
        <dbReference type="Google" id="ProtNLM"/>
    </source>
</evidence>
<gene>
    <name evidence="2" type="ORF">OIU77_012879</name>
</gene>
<feature type="transmembrane region" description="Helical" evidence="1">
    <location>
        <begin position="22"/>
        <end position="50"/>
    </location>
</feature>
<dbReference type="Proteomes" id="UP001141253">
    <property type="component" value="Chromosome 8"/>
</dbReference>
<proteinExistence type="predicted"/>
<reference evidence="2" key="1">
    <citation type="submission" date="2022-10" db="EMBL/GenBank/DDBJ databases">
        <authorList>
            <person name="Hyden B.L."/>
            <person name="Feng K."/>
            <person name="Yates T."/>
            <person name="Jawdy S."/>
            <person name="Smart L.B."/>
            <person name="Muchero W."/>
        </authorList>
    </citation>
    <scope>NUCLEOTIDE SEQUENCE</scope>
    <source>
        <tissue evidence="2">Shoot tip</tissue>
    </source>
</reference>
<organism evidence="2 3">
    <name type="scientific">Salix suchowensis</name>
    <dbReference type="NCBI Taxonomy" id="1278906"/>
    <lineage>
        <taxon>Eukaryota</taxon>
        <taxon>Viridiplantae</taxon>
        <taxon>Streptophyta</taxon>
        <taxon>Embryophyta</taxon>
        <taxon>Tracheophyta</taxon>
        <taxon>Spermatophyta</taxon>
        <taxon>Magnoliopsida</taxon>
        <taxon>eudicotyledons</taxon>
        <taxon>Gunneridae</taxon>
        <taxon>Pentapetalae</taxon>
        <taxon>rosids</taxon>
        <taxon>fabids</taxon>
        <taxon>Malpighiales</taxon>
        <taxon>Salicaceae</taxon>
        <taxon>Saliceae</taxon>
        <taxon>Salix</taxon>
    </lineage>
</organism>
<evidence type="ECO:0000256" key="1">
    <source>
        <dbReference type="SAM" id="Phobius"/>
    </source>
</evidence>
<evidence type="ECO:0000313" key="2">
    <source>
        <dbReference type="EMBL" id="KAJ6323129.1"/>
    </source>
</evidence>
<reference evidence="2" key="2">
    <citation type="journal article" date="2023" name="Int. J. Mol. Sci.">
        <title>De Novo Assembly and Annotation of 11 Diverse Shrub Willow (Salix) Genomes Reveals Novel Gene Organization in Sex-Linked Regions.</title>
        <authorList>
            <person name="Hyden B."/>
            <person name="Feng K."/>
            <person name="Yates T.B."/>
            <person name="Jawdy S."/>
            <person name="Cereghino C."/>
            <person name="Smart L.B."/>
            <person name="Muchero W."/>
        </authorList>
    </citation>
    <scope>NUCLEOTIDE SEQUENCE</scope>
    <source>
        <tissue evidence="2">Shoot tip</tissue>
    </source>
</reference>
<name>A0ABQ9A5T0_9ROSI</name>
<sequence length="100" mass="11403">MFLGILLTSRYASEDFLRSLPPILIIGLSMLFFSIVTMMVTFCAALMIIVDGKMQMIIPIVLVACILVTLFMLLQFPLLVEIFVSTYGPGIFNKKMKRWY</sequence>
<keyword evidence="3" id="KW-1185">Reference proteome</keyword>
<dbReference type="EMBL" id="JAPFFI010000023">
    <property type="protein sequence ID" value="KAJ6323129.1"/>
    <property type="molecule type" value="Genomic_DNA"/>
</dbReference>
<protein>
    <recommendedName>
        <fullName evidence="4">PGG domain-containing protein</fullName>
    </recommendedName>
</protein>
<keyword evidence="1" id="KW-0812">Transmembrane</keyword>
<keyword evidence="1" id="KW-1133">Transmembrane helix</keyword>
<feature type="transmembrane region" description="Helical" evidence="1">
    <location>
        <begin position="57"/>
        <end position="80"/>
    </location>
</feature>
<evidence type="ECO:0000313" key="3">
    <source>
        <dbReference type="Proteomes" id="UP001141253"/>
    </source>
</evidence>
<comment type="caution">
    <text evidence="2">The sequence shown here is derived from an EMBL/GenBank/DDBJ whole genome shotgun (WGS) entry which is preliminary data.</text>
</comment>
<keyword evidence="1" id="KW-0472">Membrane</keyword>
<accession>A0ABQ9A5T0</accession>